<dbReference type="Proteomes" id="UP001431783">
    <property type="component" value="Unassembled WGS sequence"/>
</dbReference>
<evidence type="ECO:0000313" key="1">
    <source>
        <dbReference type="EMBL" id="KAK9880427.1"/>
    </source>
</evidence>
<dbReference type="PANTHER" id="PTHR23278">
    <property type="entry name" value="SIDESTEP PROTEIN"/>
    <property type="match status" value="1"/>
</dbReference>
<protein>
    <recommendedName>
        <fullName evidence="3">Ig-like domain-containing protein</fullName>
    </recommendedName>
</protein>
<reference evidence="1 2" key="1">
    <citation type="submission" date="2023-03" db="EMBL/GenBank/DDBJ databases">
        <title>Genome insight into feeding habits of ladybird beetles.</title>
        <authorList>
            <person name="Li H.-S."/>
            <person name="Huang Y.-H."/>
            <person name="Pang H."/>
        </authorList>
    </citation>
    <scope>NUCLEOTIDE SEQUENCE [LARGE SCALE GENOMIC DNA]</scope>
    <source>
        <strain evidence="1">SYSU_2023b</strain>
        <tissue evidence="1">Whole body</tissue>
    </source>
</reference>
<gene>
    <name evidence="1" type="ORF">WA026_011674</name>
</gene>
<dbReference type="EMBL" id="JARQZJ010000065">
    <property type="protein sequence ID" value="KAK9880427.1"/>
    <property type="molecule type" value="Genomic_DNA"/>
</dbReference>
<dbReference type="PANTHER" id="PTHR23278:SF4">
    <property type="entry name" value="SIDESTEP, ISOFORM C"/>
    <property type="match status" value="1"/>
</dbReference>
<accession>A0AAW1UJZ4</accession>
<comment type="caution">
    <text evidence="1">The sequence shown here is derived from an EMBL/GenBank/DDBJ whole genome shotgun (WGS) entry which is preliminary data.</text>
</comment>
<name>A0AAW1UJZ4_9CUCU</name>
<organism evidence="1 2">
    <name type="scientific">Henosepilachna vigintioctopunctata</name>
    <dbReference type="NCBI Taxonomy" id="420089"/>
    <lineage>
        <taxon>Eukaryota</taxon>
        <taxon>Metazoa</taxon>
        <taxon>Ecdysozoa</taxon>
        <taxon>Arthropoda</taxon>
        <taxon>Hexapoda</taxon>
        <taxon>Insecta</taxon>
        <taxon>Pterygota</taxon>
        <taxon>Neoptera</taxon>
        <taxon>Endopterygota</taxon>
        <taxon>Coleoptera</taxon>
        <taxon>Polyphaga</taxon>
        <taxon>Cucujiformia</taxon>
        <taxon>Coccinelloidea</taxon>
        <taxon>Coccinellidae</taxon>
        <taxon>Epilachninae</taxon>
        <taxon>Epilachnini</taxon>
        <taxon>Henosepilachna</taxon>
    </lineage>
</organism>
<dbReference type="SUPFAM" id="SSF48726">
    <property type="entry name" value="Immunoglobulin"/>
    <property type="match status" value="1"/>
</dbReference>
<sequence length="155" mass="17870">MISSHKEEREHNTPRCKKGHEEIRVGLVSNEELRIQCQVDAVPEVTRFFWTYNTTRGVLRVQGGRVKNKGGISTLQFRPPDDEIRSLSCWAANDLGRQETPCLFYVVPADTLELMAGQEIEILKQLIPMLHKRYQLSNSLPENHQARILLLHQKP</sequence>
<dbReference type="AlphaFoldDB" id="A0AAW1UJZ4"/>
<evidence type="ECO:0008006" key="3">
    <source>
        <dbReference type="Google" id="ProtNLM"/>
    </source>
</evidence>
<proteinExistence type="predicted"/>
<evidence type="ECO:0000313" key="2">
    <source>
        <dbReference type="Proteomes" id="UP001431783"/>
    </source>
</evidence>
<keyword evidence="2" id="KW-1185">Reference proteome</keyword>
<dbReference type="InterPro" id="IPR036179">
    <property type="entry name" value="Ig-like_dom_sf"/>
</dbReference>